<dbReference type="AlphaFoldDB" id="A0A1Q9DYB8"/>
<feature type="compositionally biased region" description="Basic residues" evidence="1">
    <location>
        <begin position="179"/>
        <end position="191"/>
    </location>
</feature>
<comment type="caution">
    <text evidence="2">The sequence shown here is derived from an EMBL/GenBank/DDBJ whole genome shotgun (WGS) entry which is preliminary data.</text>
</comment>
<evidence type="ECO:0000313" key="3">
    <source>
        <dbReference type="Proteomes" id="UP000186817"/>
    </source>
</evidence>
<name>A0A1Q9DYB8_SYMMI</name>
<sequence>MVKFCSMHVNNLGLTLTANGGAMKALMDAGIWGAPAISEDKLDQLLDQAFEDFKMWRKAKKVPCSQKRFRSAQLKKNVRGYYFAAKAYNSRILLHWLAERCTEAACAHPDQPDLGIHAVALQMRAIMSISEGSPGLGHEAQVPRALLAMYDVCMFFAQIFLIAEHPRGIKSSASTPAKPKGKAKAKAKGAPKKAGPDDPDDNQDDGFIDELLLGLSSGADSAARTCRLAKKANQKMERRGNGLRNGYVCYRVAFATQDLPRAIHSGYNAIPKVPGKAQIPSCYVNGWGTCSAKREAVDDRELYKLLEWTFVHVNGYFRGLYAHAMWLIVGPSDAQGTPVKAKTENENNGPVADALR</sequence>
<feature type="region of interest" description="Disordered" evidence="1">
    <location>
        <begin position="337"/>
        <end position="356"/>
    </location>
</feature>
<organism evidence="2 3">
    <name type="scientific">Symbiodinium microadriaticum</name>
    <name type="common">Dinoflagellate</name>
    <name type="synonym">Zooxanthella microadriatica</name>
    <dbReference type="NCBI Taxonomy" id="2951"/>
    <lineage>
        <taxon>Eukaryota</taxon>
        <taxon>Sar</taxon>
        <taxon>Alveolata</taxon>
        <taxon>Dinophyceae</taxon>
        <taxon>Suessiales</taxon>
        <taxon>Symbiodiniaceae</taxon>
        <taxon>Symbiodinium</taxon>
    </lineage>
</organism>
<proteinExistence type="predicted"/>
<reference evidence="2 3" key="1">
    <citation type="submission" date="2016-02" db="EMBL/GenBank/DDBJ databases">
        <title>Genome analysis of coral dinoflagellate symbionts highlights evolutionary adaptations to a symbiotic lifestyle.</title>
        <authorList>
            <person name="Aranda M."/>
            <person name="Li Y."/>
            <person name="Liew Y.J."/>
            <person name="Baumgarten S."/>
            <person name="Simakov O."/>
            <person name="Wilson M."/>
            <person name="Piel J."/>
            <person name="Ashoor H."/>
            <person name="Bougouffa S."/>
            <person name="Bajic V.B."/>
            <person name="Ryu T."/>
            <person name="Ravasi T."/>
            <person name="Bayer T."/>
            <person name="Micklem G."/>
            <person name="Kim H."/>
            <person name="Bhak J."/>
            <person name="Lajeunesse T.C."/>
            <person name="Voolstra C.R."/>
        </authorList>
    </citation>
    <scope>NUCLEOTIDE SEQUENCE [LARGE SCALE GENOMIC DNA]</scope>
    <source>
        <strain evidence="2 3">CCMP2467</strain>
    </source>
</reference>
<feature type="region of interest" description="Disordered" evidence="1">
    <location>
        <begin position="171"/>
        <end position="203"/>
    </location>
</feature>
<dbReference type="OrthoDB" id="420551at2759"/>
<evidence type="ECO:0000256" key="1">
    <source>
        <dbReference type="SAM" id="MobiDB-lite"/>
    </source>
</evidence>
<protein>
    <submittedName>
        <fullName evidence="2">Uncharacterized protein</fullName>
    </submittedName>
</protein>
<gene>
    <name evidence="2" type="ORF">AK812_SmicGene17179</name>
</gene>
<accession>A0A1Q9DYB8</accession>
<dbReference type="Proteomes" id="UP000186817">
    <property type="component" value="Unassembled WGS sequence"/>
</dbReference>
<keyword evidence="3" id="KW-1185">Reference proteome</keyword>
<evidence type="ECO:0000313" key="2">
    <source>
        <dbReference type="EMBL" id="OLQ00181.1"/>
    </source>
</evidence>
<dbReference type="EMBL" id="LSRX01000336">
    <property type="protein sequence ID" value="OLQ00181.1"/>
    <property type="molecule type" value="Genomic_DNA"/>
</dbReference>